<keyword evidence="3" id="KW-1185">Reference proteome</keyword>
<sequence>MLGTATARKKTWVTTKAPRPSHITRRGPHRSESAADSHPATAPVTPYTVNTIATCDDGMPRSSRYGERKPASMPTPVMKTSRPR</sequence>
<feature type="region of interest" description="Disordered" evidence="1">
    <location>
        <begin position="1"/>
        <end position="84"/>
    </location>
</feature>
<reference evidence="2 3" key="1">
    <citation type="submission" date="2017-05" db="EMBL/GenBank/DDBJ databases">
        <title>Streptomyces alboflavus Genome sequencing and assembly.</title>
        <authorList>
            <person name="Wang Y."/>
            <person name="Du B."/>
            <person name="Ding Y."/>
            <person name="Liu H."/>
            <person name="Hou Q."/>
            <person name="Liu K."/>
            <person name="Wang C."/>
            <person name="Yao L."/>
        </authorList>
    </citation>
    <scope>NUCLEOTIDE SEQUENCE [LARGE SCALE GENOMIC DNA]</scope>
    <source>
        <strain evidence="2 3">MDJK44</strain>
    </source>
</reference>
<evidence type="ECO:0000313" key="3">
    <source>
        <dbReference type="Proteomes" id="UP000195880"/>
    </source>
</evidence>
<dbReference type="Proteomes" id="UP000195880">
    <property type="component" value="Chromosome"/>
</dbReference>
<evidence type="ECO:0000256" key="1">
    <source>
        <dbReference type="SAM" id="MobiDB-lite"/>
    </source>
</evidence>
<organism evidence="2 3">
    <name type="scientific">Streptomyces alboflavus</name>
    <dbReference type="NCBI Taxonomy" id="67267"/>
    <lineage>
        <taxon>Bacteria</taxon>
        <taxon>Bacillati</taxon>
        <taxon>Actinomycetota</taxon>
        <taxon>Actinomycetes</taxon>
        <taxon>Kitasatosporales</taxon>
        <taxon>Streptomycetaceae</taxon>
        <taxon>Streptomyces</taxon>
    </lineage>
</organism>
<accession>A0A1Z1WPV7</accession>
<protein>
    <submittedName>
        <fullName evidence="2">Uncharacterized protein</fullName>
    </submittedName>
</protein>
<dbReference type="KEGG" id="salf:SMD44_07944"/>
<dbReference type="EMBL" id="CP021748">
    <property type="protein sequence ID" value="ARX88457.1"/>
    <property type="molecule type" value="Genomic_DNA"/>
</dbReference>
<proteinExistence type="predicted"/>
<dbReference type="AlphaFoldDB" id="A0A1Z1WPV7"/>
<name>A0A1Z1WPV7_9ACTN</name>
<gene>
    <name evidence="2" type="ORF">SMD44_07944</name>
</gene>
<evidence type="ECO:0000313" key="2">
    <source>
        <dbReference type="EMBL" id="ARX88457.1"/>
    </source>
</evidence>